<dbReference type="Proteomes" id="UP001437460">
    <property type="component" value="Unassembled WGS sequence"/>
</dbReference>
<evidence type="ECO:0000313" key="3">
    <source>
        <dbReference type="Proteomes" id="UP001437460"/>
    </source>
</evidence>
<dbReference type="PANTHER" id="PTHR36434">
    <property type="entry name" value="MEMBRANE PROTEASE YUGP-RELATED"/>
    <property type="match status" value="1"/>
</dbReference>
<keyword evidence="1" id="KW-0812">Transmembrane</keyword>
<comment type="caution">
    <text evidence="2">The sequence shown here is derived from an EMBL/GenBank/DDBJ whole genome shotgun (WGS) entry which is preliminary data.</text>
</comment>
<dbReference type="EMBL" id="JBBMFJ010000021">
    <property type="protein sequence ID" value="MEQ2563586.1"/>
    <property type="molecule type" value="Genomic_DNA"/>
</dbReference>
<proteinExistence type="predicted"/>
<name>A0ABV1HMN6_9FIRM</name>
<gene>
    <name evidence="2" type="ORF">WMO41_10520</name>
</gene>
<dbReference type="InterPro" id="IPR007395">
    <property type="entry name" value="Zn_peptidase_2"/>
</dbReference>
<keyword evidence="1" id="KW-1133">Transmembrane helix</keyword>
<accession>A0ABV1HMN6</accession>
<organism evidence="2 3">
    <name type="scientific">Ventrimonas faecis</name>
    <dbReference type="NCBI Taxonomy" id="3133170"/>
    <lineage>
        <taxon>Bacteria</taxon>
        <taxon>Bacillati</taxon>
        <taxon>Bacillota</taxon>
        <taxon>Clostridia</taxon>
        <taxon>Lachnospirales</taxon>
        <taxon>Lachnospiraceae</taxon>
        <taxon>Ventrimonas</taxon>
    </lineage>
</organism>
<feature type="transmembrane region" description="Helical" evidence="1">
    <location>
        <begin position="12"/>
        <end position="32"/>
    </location>
</feature>
<evidence type="ECO:0000256" key="1">
    <source>
        <dbReference type="SAM" id="Phobius"/>
    </source>
</evidence>
<evidence type="ECO:0000313" key="2">
    <source>
        <dbReference type="EMBL" id="MEQ2563586.1"/>
    </source>
</evidence>
<keyword evidence="3" id="KW-1185">Reference proteome</keyword>
<reference evidence="2 3" key="1">
    <citation type="submission" date="2024-03" db="EMBL/GenBank/DDBJ databases">
        <title>Human intestinal bacterial collection.</title>
        <authorList>
            <person name="Pauvert C."/>
            <person name="Hitch T.C.A."/>
            <person name="Clavel T."/>
        </authorList>
    </citation>
    <scope>NUCLEOTIDE SEQUENCE [LARGE SCALE GENOMIC DNA]</scope>
    <source>
        <strain evidence="2 3">CLA-AP-H27</strain>
    </source>
</reference>
<dbReference type="RefSeq" id="WP_349229711.1">
    <property type="nucleotide sequence ID" value="NZ_JBBMFJ010000021.1"/>
</dbReference>
<dbReference type="Pfam" id="PF04298">
    <property type="entry name" value="Zn_peptidase_2"/>
    <property type="match status" value="1"/>
</dbReference>
<dbReference type="PANTHER" id="PTHR36434:SF1">
    <property type="entry name" value="MEMBRANE PROTEASE YUGP-RELATED"/>
    <property type="match status" value="1"/>
</dbReference>
<feature type="transmembrane region" description="Helical" evidence="1">
    <location>
        <begin position="212"/>
        <end position="234"/>
    </location>
</feature>
<sequence length="240" mass="25993">MYGGYGYYGLGYSLFDPTMILVYIGALLSLWASSKVNSTFQRYSRVRSMTGMTGAEAAKRLLQSQGIYDVTVQPVRGQLTDHYDPRTKTVNLSESVYGSTSIAAVGVAAHECGHAIQDHAGYAPLRLRSAFVPIANLGSKISLPLIILGFFIGLTPFIEIGIWMFVLAVLFQIITLPVEFNASSRAVHLVDSLGILQGDEVDGTRRVLGAAALTYVAAAAASILQLMRLIILFGGRRRND</sequence>
<protein>
    <submittedName>
        <fullName evidence="2">Zinc metallopeptidase</fullName>
    </submittedName>
</protein>
<keyword evidence="1" id="KW-0472">Membrane</keyword>
<feature type="transmembrane region" description="Helical" evidence="1">
    <location>
        <begin position="145"/>
        <end position="174"/>
    </location>
</feature>